<name>A0A9W6MH42_9ACTN</name>
<dbReference type="InterPro" id="IPR032710">
    <property type="entry name" value="NTF2-like_dom_sf"/>
</dbReference>
<evidence type="ECO:0000313" key="3">
    <source>
        <dbReference type="Proteomes" id="UP001143474"/>
    </source>
</evidence>
<dbReference type="AlphaFoldDB" id="A0A9W6MH42"/>
<dbReference type="InterPro" id="IPR037401">
    <property type="entry name" value="SnoaL-like"/>
</dbReference>
<protein>
    <recommendedName>
        <fullName evidence="1">SnoaL-like domain-containing protein</fullName>
    </recommendedName>
</protein>
<evidence type="ECO:0000259" key="1">
    <source>
        <dbReference type="Pfam" id="PF12680"/>
    </source>
</evidence>
<feature type="domain" description="SnoaL-like" evidence="1">
    <location>
        <begin position="28"/>
        <end position="131"/>
    </location>
</feature>
<dbReference type="Gene3D" id="3.10.450.50">
    <property type="match status" value="1"/>
</dbReference>
<evidence type="ECO:0000313" key="2">
    <source>
        <dbReference type="EMBL" id="GLK13782.1"/>
    </source>
</evidence>
<keyword evidence="3" id="KW-1185">Reference proteome</keyword>
<dbReference type="EMBL" id="BSEV01000025">
    <property type="protein sequence ID" value="GLK13782.1"/>
    <property type="molecule type" value="Genomic_DNA"/>
</dbReference>
<reference evidence="2" key="2">
    <citation type="submission" date="2023-01" db="EMBL/GenBank/DDBJ databases">
        <authorList>
            <person name="Sun Q."/>
            <person name="Evtushenko L."/>
        </authorList>
    </citation>
    <scope>NUCLEOTIDE SEQUENCE</scope>
    <source>
        <strain evidence="2">VKM Ac-2007</strain>
    </source>
</reference>
<dbReference type="SUPFAM" id="SSF54427">
    <property type="entry name" value="NTF2-like"/>
    <property type="match status" value="1"/>
</dbReference>
<sequence length="153" mass="16621">MTASPASSVPPPSSAASPLEVLRQVQRASLGGDHAAFVDLLAEDALVEWPHTPPGLPSRVRGRENIRALLARATGSPVRLHEIRSETVHRTLDPEVIIAEYEAHGEITTTGRPYRQQIILVIRVRDGRIVSLRDYLDPLVLAQATGRSQASPS</sequence>
<dbReference type="Pfam" id="PF12680">
    <property type="entry name" value="SnoaL_2"/>
    <property type="match status" value="1"/>
</dbReference>
<gene>
    <name evidence="2" type="ORF">GCM10017600_71930</name>
</gene>
<accession>A0A9W6MH42</accession>
<comment type="caution">
    <text evidence="2">The sequence shown here is derived from an EMBL/GenBank/DDBJ whole genome shotgun (WGS) entry which is preliminary data.</text>
</comment>
<dbReference type="Proteomes" id="UP001143474">
    <property type="component" value="Unassembled WGS sequence"/>
</dbReference>
<reference evidence="2" key="1">
    <citation type="journal article" date="2014" name="Int. J. Syst. Evol. Microbiol.">
        <title>Complete genome sequence of Corynebacterium casei LMG S-19264T (=DSM 44701T), isolated from a smear-ripened cheese.</title>
        <authorList>
            <consortium name="US DOE Joint Genome Institute (JGI-PGF)"/>
            <person name="Walter F."/>
            <person name="Albersmeier A."/>
            <person name="Kalinowski J."/>
            <person name="Ruckert C."/>
        </authorList>
    </citation>
    <scope>NUCLEOTIDE SEQUENCE</scope>
    <source>
        <strain evidence="2">VKM Ac-2007</strain>
    </source>
</reference>
<organism evidence="2 3">
    <name type="scientific">Streptosporangium carneum</name>
    <dbReference type="NCBI Taxonomy" id="47481"/>
    <lineage>
        <taxon>Bacteria</taxon>
        <taxon>Bacillati</taxon>
        <taxon>Actinomycetota</taxon>
        <taxon>Actinomycetes</taxon>
        <taxon>Streptosporangiales</taxon>
        <taxon>Streptosporangiaceae</taxon>
        <taxon>Streptosporangium</taxon>
    </lineage>
</organism>
<proteinExistence type="predicted"/>